<dbReference type="InterPro" id="IPR050780">
    <property type="entry name" value="Mucin_vWF_Thrombospondin_sf"/>
</dbReference>
<dbReference type="SMART" id="SM00832">
    <property type="entry name" value="C8"/>
    <property type="match status" value="2"/>
</dbReference>
<name>A0A2G8KRA9_STIJA</name>
<dbReference type="InterPro" id="IPR014853">
    <property type="entry name" value="VWF/SSPO/ZAN-like_Cys-rich_dom"/>
</dbReference>
<dbReference type="InterPro" id="IPR001846">
    <property type="entry name" value="VWF_type-D"/>
</dbReference>
<dbReference type="InterPro" id="IPR000742">
    <property type="entry name" value="EGF"/>
</dbReference>
<feature type="domain" description="VWFD" evidence="4">
    <location>
        <begin position="1"/>
        <end position="69"/>
    </location>
</feature>
<feature type="domain" description="VWFD" evidence="4">
    <location>
        <begin position="325"/>
        <end position="496"/>
    </location>
</feature>
<proteinExistence type="predicted"/>
<gene>
    <name evidence="5" type="ORF">BSL78_12573</name>
</gene>
<sequence>MTDFGLTAMYDGNYDFRIEIDYPFYGKVCGLCGTYNDDRADDYQMRNEMVVTSVTDFANSWQTGNRQCLPDPGPINPCEEGSETLSQAQDLCYELIKESGAFSGCHDYVDPNLYYDTCVYDLCITLPTEDLVCNNYHQYADAVEMQEVNLAAGGMLYQLVKLGNHVIILRAQDLMKDCGILKQSCKHGNNEKKKENAIVCPEGTNFTECGSACPRTCVDRDADVNCTRPCVETCECLEGLVLDGTVCVHPTQCGCILPSGGYISAGTEVLSNDCAMLYRCINGTLEEEDYGCDVSAECDIRNNIRGCYCNRGYIGDGQVCQRGPGHCTIWGDPHYVTFDNVKYDFQGDCDYTIIRECENNTFHLIADNEKMNPSSTVSLMRQLRLEYEGMTYALTVGGLVTVDNEAVTLPYIVEDVSITQAPVGVLLTTSFGLMVHYNGGDTAEIDLESSFLGLTCGLCGNFDDDNTNDLNLLDGNPASSPTDFGNSWQTGDMTCPPAPGPVDPCDTSSATYTSAEAICNILIDTEGPFAPCHDYVTVTAYYETCVYDLCATLPDEDLVCPSLEVYATACKERGGEPGEWKQSSNCAITCPSGLIYDSCTSPCPDSCGNLQASSDCPISECVEGCRCPEGFVLDGNVCVDSAMCGCTLPNGVYLSHDGIYVTEDCSQRCTCNYGAVECTDNVCPADSTCELRNNIRECYCNDGYNWDGQQCSSAPAFCQIWGDPNYRTLIRSRIDSKVNAGHDDKLWNDHNPRSHKRCRQVSRPLWKLCGLCGNFDGDNTNDYETPQMTQASSVADFGNSWAVPGENCVPDPGNPDQCTEGSQERQAAEDACSELIDEYGE</sequence>
<keyword evidence="6" id="KW-1185">Reference proteome</keyword>
<dbReference type="GO" id="GO:0031012">
    <property type="term" value="C:extracellular matrix"/>
    <property type="evidence" value="ECO:0007669"/>
    <property type="project" value="TreeGrafter"/>
</dbReference>
<dbReference type="OrthoDB" id="5945029at2759"/>
<dbReference type="Proteomes" id="UP000230750">
    <property type="component" value="Unassembled WGS sequence"/>
</dbReference>
<organism evidence="5 6">
    <name type="scientific">Stichopus japonicus</name>
    <name type="common">Sea cucumber</name>
    <dbReference type="NCBI Taxonomy" id="307972"/>
    <lineage>
        <taxon>Eukaryota</taxon>
        <taxon>Metazoa</taxon>
        <taxon>Echinodermata</taxon>
        <taxon>Eleutherozoa</taxon>
        <taxon>Echinozoa</taxon>
        <taxon>Holothuroidea</taxon>
        <taxon>Aspidochirotacea</taxon>
        <taxon>Aspidochirotida</taxon>
        <taxon>Stichopodidae</taxon>
        <taxon>Apostichopus</taxon>
    </lineage>
</organism>
<feature type="region of interest" description="Disordered" evidence="3">
    <location>
        <begin position="804"/>
        <end position="833"/>
    </location>
</feature>
<dbReference type="SMART" id="SM00216">
    <property type="entry name" value="VWD"/>
    <property type="match status" value="1"/>
</dbReference>
<dbReference type="FunFam" id="2.10.25.10:FF:000055">
    <property type="entry name" value="alpha-tectorin isoform X1"/>
    <property type="match status" value="2"/>
</dbReference>
<evidence type="ECO:0000256" key="1">
    <source>
        <dbReference type="ARBA" id="ARBA00023157"/>
    </source>
</evidence>
<evidence type="ECO:0000256" key="3">
    <source>
        <dbReference type="SAM" id="MobiDB-lite"/>
    </source>
</evidence>
<accession>A0A2G8KRA9</accession>
<dbReference type="PANTHER" id="PTHR11339">
    <property type="entry name" value="EXTRACELLULAR MATRIX GLYCOPROTEIN RELATED"/>
    <property type="match status" value="1"/>
</dbReference>
<dbReference type="InterPro" id="IPR036084">
    <property type="entry name" value="Ser_inhib-like_sf"/>
</dbReference>
<comment type="caution">
    <text evidence="5">The sequence shown here is derived from an EMBL/GenBank/DDBJ whole genome shotgun (WGS) entry which is preliminary data.</text>
</comment>
<dbReference type="GO" id="GO:0005615">
    <property type="term" value="C:extracellular space"/>
    <property type="evidence" value="ECO:0007669"/>
    <property type="project" value="TreeGrafter"/>
</dbReference>
<dbReference type="Pfam" id="PF12714">
    <property type="entry name" value="TILa"/>
    <property type="match status" value="1"/>
</dbReference>
<dbReference type="Gene3D" id="2.10.25.10">
    <property type="entry name" value="Laminin"/>
    <property type="match status" value="3"/>
</dbReference>
<feature type="domain" description="VWFD" evidence="4">
    <location>
        <begin position="767"/>
        <end position="809"/>
    </location>
</feature>
<dbReference type="PANTHER" id="PTHR11339:SF373">
    <property type="entry name" value="VWFD DOMAIN-CONTAINING PROTEIN"/>
    <property type="match status" value="1"/>
</dbReference>
<evidence type="ECO:0000313" key="5">
    <source>
        <dbReference type="EMBL" id="PIK50541.1"/>
    </source>
</evidence>
<keyword evidence="2" id="KW-0325">Glycoprotein</keyword>
<keyword evidence="1" id="KW-1015">Disulfide bond</keyword>
<dbReference type="SUPFAM" id="SSF57567">
    <property type="entry name" value="Serine protease inhibitors"/>
    <property type="match status" value="2"/>
</dbReference>
<dbReference type="AlphaFoldDB" id="A0A2G8KRA9"/>
<dbReference type="Pfam" id="PF01826">
    <property type="entry name" value="TIL"/>
    <property type="match status" value="2"/>
</dbReference>
<evidence type="ECO:0000313" key="6">
    <source>
        <dbReference type="Proteomes" id="UP000230750"/>
    </source>
</evidence>
<dbReference type="InterPro" id="IPR002919">
    <property type="entry name" value="TIL_dom"/>
</dbReference>
<reference evidence="5 6" key="1">
    <citation type="journal article" date="2017" name="PLoS Biol.">
        <title>The sea cucumber genome provides insights into morphological evolution and visceral regeneration.</title>
        <authorList>
            <person name="Zhang X."/>
            <person name="Sun L."/>
            <person name="Yuan J."/>
            <person name="Sun Y."/>
            <person name="Gao Y."/>
            <person name="Zhang L."/>
            <person name="Li S."/>
            <person name="Dai H."/>
            <person name="Hamel J.F."/>
            <person name="Liu C."/>
            <person name="Yu Y."/>
            <person name="Liu S."/>
            <person name="Lin W."/>
            <person name="Guo K."/>
            <person name="Jin S."/>
            <person name="Xu P."/>
            <person name="Storey K.B."/>
            <person name="Huan P."/>
            <person name="Zhang T."/>
            <person name="Zhou Y."/>
            <person name="Zhang J."/>
            <person name="Lin C."/>
            <person name="Li X."/>
            <person name="Xing L."/>
            <person name="Huo D."/>
            <person name="Sun M."/>
            <person name="Wang L."/>
            <person name="Mercier A."/>
            <person name="Li F."/>
            <person name="Yang H."/>
            <person name="Xiang J."/>
        </authorList>
    </citation>
    <scope>NUCLEOTIDE SEQUENCE [LARGE SCALE GENOMIC DNA]</scope>
    <source>
        <strain evidence="5">Shaxun</strain>
        <tissue evidence="5">Muscle</tissue>
    </source>
</reference>
<dbReference type="InterPro" id="IPR025615">
    <property type="entry name" value="TILa_dom"/>
</dbReference>
<dbReference type="CDD" id="cd19941">
    <property type="entry name" value="TIL"/>
    <property type="match status" value="2"/>
</dbReference>
<dbReference type="Pfam" id="PF00094">
    <property type="entry name" value="VWD"/>
    <property type="match status" value="2"/>
</dbReference>
<protein>
    <submittedName>
        <fullName evidence="5">Putative IgGFc-binding protein</fullName>
    </submittedName>
</protein>
<dbReference type="STRING" id="307972.A0A2G8KRA9"/>
<evidence type="ECO:0000259" key="4">
    <source>
        <dbReference type="PROSITE" id="PS51233"/>
    </source>
</evidence>
<dbReference type="Pfam" id="PF08742">
    <property type="entry name" value="C8"/>
    <property type="match status" value="2"/>
</dbReference>
<dbReference type="EMBL" id="MRZV01000416">
    <property type="protein sequence ID" value="PIK50541.1"/>
    <property type="molecule type" value="Genomic_DNA"/>
</dbReference>
<dbReference type="PROSITE" id="PS01186">
    <property type="entry name" value="EGF_2"/>
    <property type="match status" value="1"/>
</dbReference>
<dbReference type="PROSITE" id="PS51233">
    <property type="entry name" value="VWFD"/>
    <property type="match status" value="3"/>
</dbReference>
<evidence type="ECO:0000256" key="2">
    <source>
        <dbReference type="ARBA" id="ARBA00023180"/>
    </source>
</evidence>